<dbReference type="InterPro" id="IPR001667">
    <property type="entry name" value="DDH_dom"/>
</dbReference>
<evidence type="ECO:0000256" key="5">
    <source>
        <dbReference type="SAM" id="Coils"/>
    </source>
</evidence>
<comment type="cofactor">
    <cofactor evidence="1">
        <name>Mn(2+)</name>
        <dbReference type="ChEBI" id="CHEBI:29035"/>
    </cofactor>
</comment>
<dbReference type="EMBL" id="MEXR01000048">
    <property type="protein sequence ID" value="OGD08819.1"/>
    <property type="molecule type" value="Genomic_DNA"/>
</dbReference>
<evidence type="ECO:0000256" key="3">
    <source>
        <dbReference type="ARBA" id="ARBA00022801"/>
    </source>
</evidence>
<dbReference type="Gene3D" id="3.10.310.20">
    <property type="entry name" value="DHHA2 domain"/>
    <property type="match status" value="1"/>
</dbReference>
<protein>
    <recommendedName>
        <fullName evidence="6">DHHA2 domain-containing protein</fullName>
    </recommendedName>
</protein>
<dbReference type="InterPro" id="IPR004097">
    <property type="entry name" value="DHHA2"/>
</dbReference>
<evidence type="ECO:0000256" key="4">
    <source>
        <dbReference type="ARBA" id="ARBA00023211"/>
    </source>
</evidence>
<accession>A0A1F4ZQP1</accession>
<keyword evidence="5" id="KW-0175">Coiled coil</keyword>
<comment type="caution">
    <text evidence="7">The sequence shown here is derived from an EMBL/GenBank/DDBJ whole genome shotgun (WGS) entry which is preliminary data.</text>
</comment>
<dbReference type="SMART" id="SM01131">
    <property type="entry name" value="DHHA2"/>
    <property type="match status" value="1"/>
</dbReference>
<dbReference type="InterPro" id="IPR038763">
    <property type="entry name" value="DHH_sf"/>
</dbReference>
<organism evidence="7 8">
    <name type="scientific">Candidatus Amesbacteria bacterium RIFOXYB1_FULL_44_23</name>
    <dbReference type="NCBI Taxonomy" id="1797263"/>
    <lineage>
        <taxon>Bacteria</taxon>
        <taxon>Candidatus Amesiibacteriota</taxon>
    </lineage>
</organism>
<keyword evidence="4" id="KW-0464">Manganese</keyword>
<evidence type="ECO:0000259" key="6">
    <source>
        <dbReference type="SMART" id="SM01131"/>
    </source>
</evidence>
<feature type="domain" description="DHHA2" evidence="6">
    <location>
        <begin position="178"/>
        <end position="305"/>
    </location>
</feature>
<sequence length="312" mass="34934">MIIVTSYNGPDLDGIACAIGYSEVLNGLGKKAKATCFGNLGLEVDFVRRFTNYFPLEVHSGNYSTDDKFVLVDTADPDAIEPTIDSKKVIEIFDHRQLVFLDKFINSKNHIELVGSCATLITEEFIKNNLKPSNNAAIYLYSAIVSNTVNFKNSVTTQRDIDAAKWLRTLISLPEDYIKQMFISKSSINADNLYQLIAQDFAVKSLGGKRIGIAQIEIADLENTLTKLNDQLSMVLGRLKEENNLDYVFFTGIDILEGFNIFHTIDTESTNTFSKALNYPKLKSGFKTDSIIMRKQIWPKLEAILSDSNPEA</sequence>
<dbReference type="PANTHER" id="PTHR47618:SF2">
    <property type="entry name" value="CYCLIC-DI-AMP PHOSPHODIESTERASE GDPP"/>
    <property type="match status" value="1"/>
</dbReference>
<reference evidence="7 8" key="1">
    <citation type="journal article" date="2016" name="Nat. Commun.">
        <title>Thousands of microbial genomes shed light on interconnected biogeochemical processes in an aquifer system.</title>
        <authorList>
            <person name="Anantharaman K."/>
            <person name="Brown C.T."/>
            <person name="Hug L.A."/>
            <person name="Sharon I."/>
            <person name="Castelle C.J."/>
            <person name="Probst A.J."/>
            <person name="Thomas B.C."/>
            <person name="Singh A."/>
            <person name="Wilkins M.J."/>
            <person name="Karaoz U."/>
            <person name="Brodie E.L."/>
            <person name="Williams K.H."/>
            <person name="Hubbard S.S."/>
            <person name="Banfield J.F."/>
        </authorList>
    </citation>
    <scope>NUCLEOTIDE SEQUENCE [LARGE SCALE GENOMIC DNA]</scope>
</reference>
<evidence type="ECO:0000256" key="1">
    <source>
        <dbReference type="ARBA" id="ARBA00001936"/>
    </source>
</evidence>
<dbReference type="SUPFAM" id="SSF64182">
    <property type="entry name" value="DHH phosphoesterases"/>
    <property type="match status" value="1"/>
</dbReference>
<dbReference type="InterPro" id="IPR051319">
    <property type="entry name" value="Oligoribo/pAp-PDE_c-di-AMP_PDE"/>
</dbReference>
<dbReference type="Gene3D" id="3.90.1640.10">
    <property type="entry name" value="inorganic pyrophosphatase (n-terminal core)"/>
    <property type="match status" value="1"/>
</dbReference>
<gene>
    <name evidence="7" type="ORF">A2397_05235</name>
</gene>
<evidence type="ECO:0000313" key="8">
    <source>
        <dbReference type="Proteomes" id="UP000176424"/>
    </source>
</evidence>
<dbReference type="STRING" id="1797263.A2397_05235"/>
<dbReference type="InterPro" id="IPR038222">
    <property type="entry name" value="DHHA2_dom_sf"/>
</dbReference>
<proteinExistence type="predicted"/>
<feature type="coiled-coil region" evidence="5">
    <location>
        <begin position="211"/>
        <end position="238"/>
    </location>
</feature>
<dbReference type="Proteomes" id="UP000176424">
    <property type="component" value="Unassembled WGS sequence"/>
</dbReference>
<dbReference type="PANTHER" id="PTHR47618">
    <property type="entry name" value="BIFUNCTIONAL OLIGORIBONUCLEASE AND PAP PHOSPHATASE NRNA"/>
    <property type="match status" value="1"/>
</dbReference>
<dbReference type="Pfam" id="PF01368">
    <property type="entry name" value="DHH"/>
    <property type="match status" value="1"/>
</dbReference>
<evidence type="ECO:0000313" key="7">
    <source>
        <dbReference type="EMBL" id="OGD08819.1"/>
    </source>
</evidence>
<keyword evidence="3" id="KW-0378">Hydrolase</keyword>
<dbReference type="Pfam" id="PF02833">
    <property type="entry name" value="DHHA2"/>
    <property type="match status" value="1"/>
</dbReference>
<evidence type="ECO:0000256" key="2">
    <source>
        <dbReference type="ARBA" id="ARBA00022723"/>
    </source>
</evidence>
<name>A0A1F4ZQP1_9BACT</name>
<dbReference type="GO" id="GO:0016462">
    <property type="term" value="F:pyrophosphatase activity"/>
    <property type="evidence" value="ECO:0007669"/>
    <property type="project" value="InterPro"/>
</dbReference>
<dbReference type="GO" id="GO:0005737">
    <property type="term" value="C:cytoplasm"/>
    <property type="evidence" value="ECO:0007669"/>
    <property type="project" value="InterPro"/>
</dbReference>
<keyword evidence="2" id="KW-0479">Metal-binding</keyword>
<dbReference type="GO" id="GO:0046872">
    <property type="term" value="F:metal ion binding"/>
    <property type="evidence" value="ECO:0007669"/>
    <property type="project" value="UniProtKB-KW"/>
</dbReference>
<dbReference type="AlphaFoldDB" id="A0A1F4ZQP1"/>